<comment type="similarity">
    <text evidence="2">Belongs to the EamA transporter family.</text>
</comment>
<keyword evidence="3" id="KW-1003">Cell membrane</keyword>
<reference evidence="10" key="1">
    <citation type="journal article" date="2019" name="Int. J. Syst. Evol. Microbiol.">
        <title>The Global Catalogue of Microorganisms (GCM) 10K type strain sequencing project: providing services to taxonomists for standard genome sequencing and annotation.</title>
        <authorList>
            <consortium name="The Broad Institute Genomics Platform"/>
            <consortium name="The Broad Institute Genome Sequencing Center for Infectious Disease"/>
            <person name="Wu L."/>
            <person name="Ma J."/>
        </authorList>
    </citation>
    <scope>NUCLEOTIDE SEQUENCE [LARGE SCALE GENOMIC DNA]</scope>
    <source>
        <strain evidence="10">YIM 94188</strain>
    </source>
</reference>
<dbReference type="Pfam" id="PF00892">
    <property type="entry name" value="EamA"/>
    <property type="match status" value="2"/>
</dbReference>
<evidence type="ECO:0000313" key="9">
    <source>
        <dbReference type="EMBL" id="MFC5731670.1"/>
    </source>
</evidence>
<gene>
    <name evidence="9" type="ORF">ACFPQB_22350</name>
</gene>
<evidence type="ECO:0000259" key="8">
    <source>
        <dbReference type="Pfam" id="PF00892"/>
    </source>
</evidence>
<evidence type="ECO:0000256" key="2">
    <source>
        <dbReference type="ARBA" id="ARBA00007362"/>
    </source>
</evidence>
<evidence type="ECO:0000256" key="1">
    <source>
        <dbReference type="ARBA" id="ARBA00004651"/>
    </source>
</evidence>
<feature type="domain" description="EamA" evidence="8">
    <location>
        <begin position="151"/>
        <end position="286"/>
    </location>
</feature>
<evidence type="ECO:0000256" key="7">
    <source>
        <dbReference type="SAM" id="Phobius"/>
    </source>
</evidence>
<dbReference type="EMBL" id="JBHSNS010000021">
    <property type="protein sequence ID" value="MFC5731670.1"/>
    <property type="molecule type" value="Genomic_DNA"/>
</dbReference>
<dbReference type="Proteomes" id="UP001596072">
    <property type="component" value="Unassembled WGS sequence"/>
</dbReference>
<feature type="transmembrane region" description="Helical" evidence="7">
    <location>
        <begin position="249"/>
        <end position="267"/>
    </location>
</feature>
<dbReference type="PANTHER" id="PTHR42920">
    <property type="entry name" value="OS03G0707200 PROTEIN-RELATED"/>
    <property type="match status" value="1"/>
</dbReference>
<feature type="transmembrane region" description="Helical" evidence="7">
    <location>
        <begin position="273"/>
        <end position="290"/>
    </location>
</feature>
<keyword evidence="4 7" id="KW-0812">Transmembrane</keyword>
<feature type="transmembrane region" description="Helical" evidence="7">
    <location>
        <begin position="181"/>
        <end position="204"/>
    </location>
</feature>
<dbReference type="InterPro" id="IPR000620">
    <property type="entry name" value="EamA_dom"/>
</dbReference>
<accession>A0ABW0ZT22</accession>
<comment type="subcellular location">
    <subcellularLocation>
        <location evidence="1">Cell membrane</location>
        <topology evidence="1">Multi-pass membrane protein</topology>
    </subcellularLocation>
</comment>
<feature type="transmembrane region" description="Helical" evidence="7">
    <location>
        <begin position="125"/>
        <end position="144"/>
    </location>
</feature>
<dbReference type="RefSeq" id="WP_136436892.1">
    <property type="nucleotide sequence ID" value="NZ_JBHSNS010000021.1"/>
</dbReference>
<keyword evidence="6 7" id="KW-0472">Membrane</keyword>
<feature type="transmembrane region" description="Helical" evidence="7">
    <location>
        <begin position="72"/>
        <end position="94"/>
    </location>
</feature>
<dbReference type="InterPro" id="IPR051258">
    <property type="entry name" value="Diverse_Substrate_Transporter"/>
</dbReference>
<dbReference type="InterPro" id="IPR037185">
    <property type="entry name" value="EmrE-like"/>
</dbReference>
<evidence type="ECO:0000256" key="6">
    <source>
        <dbReference type="ARBA" id="ARBA00023136"/>
    </source>
</evidence>
<name>A0ABW0ZT22_9ACTN</name>
<comment type="caution">
    <text evidence="9">The sequence shown here is derived from an EMBL/GenBank/DDBJ whole genome shotgun (WGS) entry which is preliminary data.</text>
</comment>
<evidence type="ECO:0000256" key="4">
    <source>
        <dbReference type="ARBA" id="ARBA00022692"/>
    </source>
</evidence>
<feature type="transmembrane region" description="Helical" evidence="7">
    <location>
        <begin position="216"/>
        <end position="237"/>
    </location>
</feature>
<keyword evidence="10" id="KW-1185">Reference proteome</keyword>
<protein>
    <submittedName>
        <fullName evidence="9">DMT family transporter</fullName>
    </submittedName>
</protein>
<organism evidence="9 10">
    <name type="scientific">Nocardioides vastitatis</name>
    <dbReference type="NCBI Taxonomy" id="2568655"/>
    <lineage>
        <taxon>Bacteria</taxon>
        <taxon>Bacillati</taxon>
        <taxon>Actinomycetota</taxon>
        <taxon>Actinomycetes</taxon>
        <taxon>Propionibacteriales</taxon>
        <taxon>Nocardioidaceae</taxon>
        <taxon>Nocardioides</taxon>
    </lineage>
</organism>
<feature type="transmembrane region" description="Helical" evidence="7">
    <location>
        <begin position="150"/>
        <end position="169"/>
    </location>
</feature>
<keyword evidence="5 7" id="KW-1133">Transmembrane helix</keyword>
<dbReference type="SUPFAM" id="SSF103481">
    <property type="entry name" value="Multidrug resistance efflux transporter EmrE"/>
    <property type="match status" value="2"/>
</dbReference>
<feature type="transmembrane region" description="Helical" evidence="7">
    <location>
        <begin position="37"/>
        <end position="60"/>
    </location>
</feature>
<evidence type="ECO:0000256" key="3">
    <source>
        <dbReference type="ARBA" id="ARBA00022475"/>
    </source>
</evidence>
<feature type="transmembrane region" description="Helical" evidence="7">
    <location>
        <begin position="100"/>
        <end position="118"/>
    </location>
</feature>
<proteinExistence type="inferred from homology"/>
<dbReference type="PANTHER" id="PTHR42920:SF5">
    <property type="entry name" value="EAMA DOMAIN-CONTAINING PROTEIN"/>
    <property type="match status" value="1"/>
</dbReference>
<feature type="domain" description="EamA" evidence="8">
    <location>
        <begin position="10"/>
        <end position="141"/>
    </location>
</feature>
<sequence length="312" mass="32062">MPVSPSYRHVLLLVAATACWGCGTVLSKQVLDRGVAPLTLLAVELAASALLLLLAMLLLRVRLTSSPAMVKLAVLGVLNPGLAYALGLLGLVSITASMSVLLWATEPILIMLLAVLVLRERIALATTAAVATAMVGVLLVIYRPGASGDAMGVALTVAAVSACAFYAVLTRRLLLDDSSLAVVLVQQVAALCFAIVVAGIASAIGVAELGLPDDLATWALAAASGMVYYGFAFWFFVGGLRGLPASVAGSFLPLIPVFGLAAAYVLGDRLIDRQWVGAVLVILAAAAAAIRHLSRPSGDTGEPQISGTPQHM</sequence>
<evidence type="ECO:0000256" key="5">
    <source>
        <dbReference type="ARBA" id="ARBA00022989"/>
    </source>
</evidence>
<evidence type="ECO:0000313" key="10">
    <source>
        <dbReference type="Proteomes" id="UP001596072"/>
    </source>
</evidence>